<reference evidence="1 2" key="1">
    <citation type="submission" date="2017-09" db="EMBL/GenBank/DDBJ databases">
        <title>Comparative genomics and methylome analysis of the gut commensal Bifidobacterium breve.</title>
        <authorList>
            <person name="Bottacini F."/>
            <person name="Morrissey R."/>
            <person name="Roberts R.J."/>
            <person name="James K."/>
            <person name="van Breen J."/>
            <person name="Egan M."/>
            <person name="Lambert J."/>
            <person name="van Limpt K."/>
            <person name="Stanton C."/>
            <person name="Knol J."/>
            <person name="O' Connell Motherway M."/>
            <person name="van Sinderen D."/>
        </authorList>
    </citation>
    <scope>NUCLEOTIDE SEQUENCE [LARGE SCALE GENOMIC DNA]</scope>
    <source>
        <strain evidence="1 2">DRBB29</strain>
    </source>
</reference>
<dbReference type="RefSeq" id="WP_232783443.1">
    <property type="nucleotide sequence ID" value="NZ_CP021552.1"/>
</dbReference>
<dbReference type="Proteomes" id="UP000232496">
    <property type="component" value="Chromosome"/>
</dbReference>
<proteinExistence type="predicted"/>
<accession>A0AAN1M4K5</accession>
<protein>
    <submittedName>
        <fullName evidence="1">Uncharacterized protein</fullName>
    </submittedName>
</protein>
<evidence type="ECO:0000313" key="1">
    <source>
        <dbReference type="EMBL" id="AUE17765.1"/>
    </source>
</evidence>
<gene>
    <name evidence="1" type="ORF">DRBB29_0189</name>
</gene>
<sequence>MDIVVGGFGELRNAACPGIEQLILKAGGNASNDSDDAALLSRGRLLADVPSPTWMELHTAADGSQVLYAVLEDTNEIASFRVEGHGPLPKPDQAASLAFVPWNALQGERGCRGSQRGHSWVGVCGAAWFRTHRDVVVGWQAAYPA</sequence>
<organism evidence="1 2">
    <name type="scientific">Bifidobacterium breve</name>
    <dbReference type="NCBI Taxonomy" id="1685"/>
    <lineage>
        <taxon>Bacteria</taxon>
        <taxon>Bacillati</taxon>
        <taxon>Actinomycetota</taxon>
        <taxon>Actinomycetes</taxon>
        <taxon>Bifidobacteriales</taxon>
        <taxon>Bifidobacteriaceae</taxon>
        <taxon>Bifidobacterium</taxon>
    </lineage>
</organism>
<evidence type="ECO:0000313" key="2">
    <source>
        <dbReference type="Proteomes" id="UP000232496"/>
    </source>
</evidence>
<name>A0AAN1M4K5_BIFBR</name>
<dbReference type="AlphaFoldDB" id="A0AAN1M4K5"/>
<dbReference type="EMBL" id="CP023198">
    <property type="protein sequence ID" value="AUE17765.1"/>
    <property type="molecule type" value="Genomic_DNA"/>
</dbReference>